<dbReference type="PANTHER" id="PTHR14091">
    <property type="entry name" value="PERIODIC TRYPTOPHAN PROTEIN 1"/>
    <property type="match status" value="1"/>
</dbReference>
<evidence type="ECO:0000313" key="5">
    <source>
        <dbReference type="Proteomes" id="UP001152795"/>
    </source>
</evidence>
<dbReference type="GO" id="GO:0006364">
    <property type="term" value="P:rRNA processing"/>
    <property type="evidence" value="ECO:0007669"/>
    <property type="project" value="InterPro"/>
</dbReference>
<dbReference type="AlphaFoldDB" id="A0A7D9JYQ4"/>
<dbReference type="InterPro" id="IPR019775">
    <property type="entry name" value="WD40_repeat_CS"/>
</dbReference>
<evidence type="ECO:0000313" key="4">
    <source>
        <dbReference type="EMBL" id="CAB4038209.1"/>
    </source>
</evidence>
<dbReference type="SMART" id="SM00320">
    <property type="entry name" value="WD40"/>
    <property type="match status" value="1"/>
</dbReference>
<reference evidence="4" key="1">
    <citation type="submission" date="2020-04" db="EMBL/GenBank/DDBJ databases">
        <authorList>
            <person name="Alioto T."/>
            <person name="Alioto T."/>
            <person name="Gomez Garrido J."/>
        </authorList>
    </citation>
    <scope>NUCLEOTIDE SEQUENCE</scope>
    <source>
        <strain evidence="4">A484AB</strain>
    </source>
</reference>
<dbReference type="PANTHER" id="PTHR14091:SF0">
    <property type="entry name" value="PERIODIC TRYPTOPHAN PROTEIN 1 HOMOLOG"/>
    <property type="match status" value="1"/>
</dbReference>
<dbReference type="InterPro" id="IPR044285">
    <property type="entry name" value="PWP1"/>
</dbReference>
<dbReference type="Proteomes" id="UP001152795">
    <property type="component" value="Unassembled WGS sequence"/>
</dbReference>
<name>A0A7D9JYQ4_PARCT</name>
<gene>
    <name evidence="4" type="ORF">PACLA_8A068158</name>
</gene>
<dbReference type="EMBL" id="CACRXK020023935">
    <property type="protein sequence ID" value="CAB4038209.1"/>
    <property type="molecule type" value="Genomic_DNA"/>
</dbReference>
<feature type="non-terminal residue" evidence="4">
    <location>
        <position position="1"/>
    </location>
</feature>
<dbReference type="PROSITE" id="PS50294">
    <property type="entry name" value="WD_REPEATS_REGION"/>
    <property type="match status" value="1"/>
</dbReference>
<dbReference type="Gene3D" id="2.130.10.10">
    <property type="entry name" value="YVTN repeat-like/Quinoprotein amine dehydrogenase"/>
    <property type="match status" value="1"/>
</dbReference>
<dbReference type="GO" id="GO:0005634">
    <property type="term" value="C:nucleus"/>
    <property type="evidence" value="ECO:0007669"/>
    <property type="project" value="TreeGrafter"/>
</dbReference>
<dbReference type="InterPro" id="IPR015943">
    <property type="entry name" value="WD40/YVTN_repeat-like_dom_sf"/>
</dbReference>
<keyword evidence="5" id="KW-1185">Reference proteome</keyword>
<dbReference type="InterPro" id="IPR001680">
    <property type="entry name" value="WD40_rpt"/>
</dbReference>
<evidence type="ECO:0000256" key="3">
    <source>
        <dbReference type="ARBA" id="ARBA00022737"/>
    </source>
</evidence>
<dbReference type="SUPFAM" id="SSF50978">
    <property type="entry name" value="WD40 repeat-like"/>
    <property type="match status" value="1"/>
</dbReference>
<sequence length="330" mass="37341">MVDFVAFSGNSKCLTFICVEEKISIGRGGLEIRKIILHSGCISVSVLLFQCGAKLMEIRKGDRWLHQTWHITKGTAHNLIQRINYWQKNPPKYNILGHSKLAVSSATLSNNPTGHNCFSFARMILRDLKDENIGIPEYTLEEWVGSITSRHLVDKQYNNEWWKEPRFPLFTAFLTGAAIAYLILKPQRGDKIKLEITGTAENCARAKSLIQNDISAFLDKMTGKEFGGYTHFVCVAFKDENELFRFKPSGPPPTQDNFIKGPRFRIVTEMDDDDPQKSKSSIGHEDAVLDLSWNRNARNILCSGSADSTVVLWDLAESKAVQILKHHNNK</sequence>
<keyword evidence="1" id="KW-0597">Phosphoprotein</keyword>
<comment type="caution">
    <text evidence="4">The sequence shown here is derived from an EMBL/GenBank/DDBJ whole genome shotgun (WGS) entry which is preliminary data.</text>
</comment>
<keyword evidence="3" id="KW-0677">Repeat</keyword>
<organism evidence="4 5">
    <name type="scientific">Paramuricea clavata</name>
    <name type="common">Red gorgonian</name>
    <name type="synonym">Violescent sea-whip</name>
    <dbReference type="NCBI Taxonomy" id="317549"/>
    <lineage>
        <taxon>Eukaryota</taxon>
        <taxon>Metazoa</taxon>
        <taxon>Cnidaria</taxon>
        <taxon>Anthozoa</taxon>
        <taxon>Octocorallia</taxon>
        <taxon>Malacalcyonacea</taxon>
        <taxon>Plexauridae</taxon>
        <taxon>Paramuricea</taxon>
    </lineage>
</organism>
<dbReference type="OrthoDB" id="270624at2759"/>
<dbReference type="InterPro" id="IPR036322">
    <property type="entry name" value="WD40_repeat_dom_sf"/>
</dbReference>
<evidence type="ECO:0000256" key="1">
    <source>
        <dbReference type="ARBA" id="ARBA00022553"/>
    </source>
</evidence>
<keyword evidence="2" id="KW-0853">WD repeat</keyword>
<dbReference type="PROSITE" id="PS00678">
    <property type="entry name" value="WD_REPEATS_1"/>
    <property type="match status" value="1"/>
</dbReference>
<accession>A0A7D9JYQ4</accession>
<protein>
    <submittedName>
        <fullName evidence="4">Periodic tryptophan 1 homolog</fullName>
    </submittedName>
</protein>
<dbReference type="PROSITE" id="PS50082">
    <property type="entry name" value="WD_REPEATS_2"/>
    <property type="match status" value="1"/>
</dbReference>
<proteinExistence type="predicted"/>
<evidence type="ECO:0000256" key="2">
    <source>
        <dbReference type="ARBA" id="ARBA00022574"/>
    </source>
</evidence>